<dbReference type="Gene3D" id="3.40.50.2020">
    <property type="match status" value="1"/>
</dbReference>
<evidence type="ECO:0000313" key="3">
    <source>
        <dbReference type="EMBL" id="EFX66689.1"/>
    </source>
</evidence>
<dbReference type="SUPFAM" id="SSF53271">
    <property type="entry name" value="PRTase-like"/>
    <property type="match status" value="1"/>
</dbReference>
<comment type="pathway">
    <text evidence="1">Pyrimidine metabolism; UMP biosynthesis via de novo pathway.</text>
</comment>
<dbReference type="InterPro" id="IPR000836">
    <property type="entry name" value="PRTase_dom"/>
</dbReference>
<proteinExistence type="predicted"/>
<dbReference type="KEGG" id="dpx:DAPPUDRAFT_330061"/>
<dbReference type="GO" id="GO:0004588">
    <property type="term" value="F:orotate phosphoribosyltransferase activity"/>
    <property type="evidence" value="ECO:0000318"/>
    <property type="project" value="GO_Central"/>
</dbReference>
<protein>
    <recommendedName>
        <fullName evidence="6">Phosphoribosyltransferase domain-containing protein</fullName>
    </recommendedName>
</protein>
<keyword evidence="5" id="KW-1185">Reference proteome</keyword>
<dbReference type="GO" id="GO:0006222">
    <property type="term" value="P:UMP biosynthetic process"/>
    <property type="evidence" value="ECO:0000318"/>
    <property type="project" value="GO_Central"/>
</dbReference>
<accession>E9HIG4</accession>
<dbReference type="HOGENOM" id="CLU_2280181_0_0_1"/>
<evidence type="ECO:0008006" key="6">
    <source>
        <dbReference type="Google" id="ProtNLM"/>
    </source>
</evidence>
<dbReference type="eggNOG" id="KOG1377">
    <property type="taxonomic scope" value="Eukaryota"/>
</dbReference>
<dbReference type="KEGG" id="dpx:DAPPUDRAFT_331843"/>
<evidence type="ECO:0000313" key="5">
    <source>
        <dbReference type="Proteomes" id="UP000000305"/>
    </source>
</evidence>
<dbReference type="EMBL" id="GL732654">
    <property type="protein sequence ID" value="EFX68501.1"/>
    <property type="molecule type" value="Genomic_DNA"/>
</dbReference>
<dbReference type="PANTHER" id="PTHR19278">
    <property type="entry name" value="OROTATE PHOSPHORIBOSYLTRANSFERASE"/>
    <property type="match status" value="1"/>
</dbReference>
<evidence type="ECO:0000313" key="4">
    <source>
        <dbReference type="EMBL" id="EFX68501.1"/>
    </source>
</evidence>
<dbReference type="GO" id="GO:0019856">
    <property type="term" value="P:pyrimidine nucleobase biosynthetic process"/>
    <property type="evidence" value="ECO:0000318"/>
    <property type="project" value="GO_Central"/>
</dbReference>
<keyword evidence="2" id="KW-0665">Pyrimidine biosynthesis</keyword>
<dbReference type="AlphaFoldDB" id="E9HIG4"/>
<dbReference type="PANTHER" id="PTHR19278:SF9">
    <property type="entry name" value="URIDINE 5'-MONOPHOSPHATE SYNTHASE"/>
    <property type="match status" value="1"/>
</dbReference>
<dbReference type="EMBL" id="GL732696">
    <property type="protein sequence ID" value="EFX66689.1"/>
    <property type="molecule type" value="Genomic_DNA"/>
</dbReference>
<name>E9HIG4_DAPPU</name>
<dbReference type="GO" id="GO:0004590">
    <property type="term" value="F:orotidine-5'-phosphate decarboxylase activity"/>
    <property type="evidence" value="ECO:0000318"/>
    <property type="project" value="GO_Central"/>
</dbReference>
<dbReference type="CDD" id="cd06223">
    <property type="entry name" value="PRTases_typeI"/>
    <property type="match status" value="1"/>
</dbReference>
<gene>
    <name evidence="4" type="ORF">DAPPUDRAFT_330061</name>
    <name evidence="3" type="ORF">DAPPUDRAFT_331843</name>
</gene>
<dbReference type="InterPro" id="IPR029057">
    <property type="entry name" value="PRTase-like"/>
</dbReference>
<evidence type="ECO:0000256" key="1">
    <source>
        <dbReference type="ARBA" id="ARBA00004725"/>
    </source>
</evidence>
<dbReference type="OrthoDB" id="10263753at2759"/>
<reference evidence="4 5" key="1">
    <citation type="journal article" date="2011" name="Science">
        <title>The ecoresponsive genome of Daphnia pulex.</title>
        <authorList>
            <person name="Colbourne J.K."/>
            <person name="Pfrender M.E."/>
            <person name="Gilbert D."/>
            <person name="Thomas W.K."/>
            <person name="Tucker A."/>
            <person name="Oakley T.H."/>
            <person name="Tokishita S."/>
            <person name="Aerts A."/>
            <person name="Arnold G.J."/>
            <person name="Basu M.K."/>
            <person name="Bauer D.J."/>
            <person name="Caceres C.E."/>
            <person name="Carmel L."/>
            <person name="Casola C."/>
            <person name="Choi J.H."/>
            <person name="Detter J.C."/>
            <person name="Dong Q."/>
            <person name="Dusheyko S."/>
            <person name="Eads B.D."/>
            <person name="Frohlich T."/>
            <person name="Geiler-Samerotte K.A."/>
            <person name="Gerlach D."/>
            <person name="Hatcher P."/>
            <person name="Jogdeo S."/>
            <person name="Krijgsveld J."/>
            <person name="Kriventseva E.V."/>
            <person name="Kultz D."/>
            <person name="Laforsch C."/>
            <person name="Lindquist E."/>
            <person name="Lopez J."/>
            <person name="Manak J.R."/>
            <person name="Muller J."/>
            <person name="Pangilinan J."/>
            <person name="Patwardhan R.P."/>
            <person name="Pitluck S."/>
            <person name="Pritham E.J."/>
            <person name="Rechtsteiner A."/>
            <person name="Rho M."/>
            <person name="Rogozin I.B."/>
            <person name="Sakarya O."/>
            <person name="Salamov A."/>
            <person name="Schaack S."/>
            <person name="Shapiro H."/>
            <person name="Shiga Y."/>
            <person name="Skalitzky C."/>
            <person name="Smith Z."/>
            <person name="Souvorov A."/>
            <person name="Sung W."/>
            <person name="Tang Z."/>
            <person name="Tsuchiya D."/>
            <person name="Tu H."/>
            <person name="Vos H."/>
            <person name="Wang M."/>
            <person name="Wolf Y.I."/>
            <person name="Yamagata H."/>
            <person name="Yamada T."/>
            <person name="Ye Y."/>
            <person name="Shaw J.R."/>
            <person name="Andrews J."/>
            <person name="Crease T.J."/>
            <person name="Tang H."/>
            <person name="Lucas S.M."/>
            <person name="Robertson H.M."/>
            <person name="Bork P."/>
            <person name="Koonin E.V."/>
            <person name="Zdobnov E.M."/>
            <person name="Grigoriev I.V."/>
            <person name="Lynch M."/>
            <person name="Boore J.L."/>
        </authorList>
    </citation>
    <scope>NUCLEOTIDE SEQUENCE [LARGE SCALE GENOMIC DNA]</scope>
</reference>
<sequence length="102" mass="11158">MNCIIVEDVVTTGTSVLETSVELRKLGNLVTHAIVLLDRRQVGKENLAKHGIELSAVFHVEEIMASLEKQIRGNAAMEILAENSEDSEIRIADCAGHCIAQF</sequence>
<organism evidence="4 5">
    <name type="scientific">Daphnia pulex</name>
    <name type="common">Water flea</name>
    <dbReference type="NCBI Taxonomy" id="6669"/>
    <lineage>
        <taxon>Eukaryota</taxon>
        <taxon>Metazoa</taxon>
        <taxon>Ecdysozoa</taxon>
        <taxon>Arthropoda</taxon>
        <taxon>Crustacea</taxon>
        <taxon>Branchiopoda</taxon>
        <taxon>Diplostraca</taxon>
        <taxon>Cladocera</taxon>
        <taxon>Anomopoda</taxon>
        <taxon>Daphniidae</taxon>
        <taxon>Daphnia</taxon>
    </lineage>
</organism>
<dbReference type="STRING" id="6669.E9HIG4"/>
<dbReference type="Proteomes" id="UP000000305">
    <property type="component" value="Unassembled WGS sequence"/>
</dbReference>
<evidence type="ECO:0000256" key="2">
    <source>
        <dbReference type="ARBA" id="ARBA00022975"/>
    </source>
</evidence>